<protein>
    <submittedName>
        <fullName evidence="7">Conserved repeat domain-containing protein/Por secretion system C-terminal sorting domain-containing protein</fullName>
    </submittedName>
</protein>
<dbReference type="InterPro" id="IPR047589">
    <property type="entry name" value="DUF11_rpt"/>
</dbReference>
<evidence type="ECO:0000313" key="7">
    <source>
        <dbReference type="EMBL" id="SFN23046.1"/>
    </source>
</evidence>
<dbReference type="SUPFAM" id="SSF52058">
    <property type="entry name" value="L domain-like"/>
    <property type="match status" value="1"/>
</dbReference>
<evidence type="ECO:0000256" key="2">
    <source>
        <dbReference type="ARBA" id="ARBA00022729"/>
    </source>
</evidence>
<dbReference type="NCBIfam" id="TIGR04183">
    <property type="entry name" value="Por_Secre_tail"/>
    <property type="match status" value="1"/>
</dbReference>
<gene>
    <name evidence="7" type="ORF">SAMN05421594_1667</name>
</gene>
<dbReference type="PANTHER" id="PTHR46652:SF3">
    <property type="entry name" value="LEUCINE-RICH REPEAT-CONTAINING PROTEIN 9"/>
    <property type="match status" value="1"/>
</dbReference>
<dbReference type="Proteomes" id="UP000198769">
    <property type="component" value="Unassembled WGS sequence"/>
</dbReference>
<reference evidence="8" key="1">
    <citation type="submission" date="2016-10" db="EMBL/GenBank/DDBJ databases">
        <authorList>
            <person name="Varghese N."/>
            <person name="Submissions S."/>
        </authorList>
    </citation>
    <scope>NUCLEOTIDE SEQUENCE [LARGE SCALE GENOMIC DNA]</scope>
    <source>
        <strain evidence="8">DSM 25575</strain>
    </source>
</reference>
<accession>A0A1I4XC11</accession>
<sequence>MKKIYLFVLLIAHLSLSAQIINFPDPQFKAKLLSASQWTSVAQDLNGTTTVIDTNNDGEIQVSEALNISSITLNQTQIHDITGIQNFANLRMLVVQGNIFMDEVNVSHMTALKILIVNNNAIDLINTQGCTQLEDFNLSSNGGYVTNMNFLQNPTLKRLTIRGNAHLSNVNISTLTGLEEIEFSDNTIYPNTVTSLNLASNVNLKKIIIDKVNLNSLTLGSLNQLLHFSIKNTKLTSLNLSNAPLLQYLFVDANPLLSSLNIQNTNSLDNLQLLNSPLITSVSLQNKPNLKSLSLGGTNITSLDFTGTPEVINMSIGGNALTSLDVSPVLGLKSFNFNENGVTSLDLSHNTELQGAGVSGTSIKNVNIKNGNPNLSFYAGSPTYAPNLAYICCDTDKVQQVSSMLISVGQNNVEVNSYCSFTPGGTTYTIQGNTKYDSNNNGCDTNDMNKAFQQFNITDGITSGTYIADGSGNYSISVQEGLHVITPVVENPAYFTISPASATVDFPTQASPFTKNFCVSANGTHNDLEVVIIPTNNARPGFNSLYKIVYKNKGTTTQSGTLVFNYNDAVTDYLSSTTVPASQSTGVLNWNFTNLLPFETKEITVTLKLNTPTQTPALNGGEVLHYTAQITGATDETPADNHFALNQTVVNSFDPNDKTCLEGTSITQVQVGDYVHYLIRFENKGTANAQNIVVKDEIDLSKFDITSVVPLAGSHPYTTRISNSNVIEFIFENIQLPFDDATNDGYISFKIKTKATLTMGDSFSNIAKIYFDYNHPIITNNFTTTVRNVLATSEVSKDSDIATIYPNPVQDVLNIKSKNTVIKAEIYDANGRMISSTSVTGNTINVSELTKGSYIIKLFTKDKTVSQKFIKI</sequence>
<proteinExistence type="predicted"/>
<evidence type="ECO:0000256" key="4">
    <source>
        <dbReference type="SAM" id="SignalP"/>
    </source>
</evidence>
<dbReference type="PANTHER" id="PTHR46652">
    <property type="entry name" value="LEUCINE-RICH REPEAT AND IQ DOMAIN-CONTAINING PROTEIN 1-RELATED"/>
    <property type="match status" value="1"/>
</dbReference>
<dbReference type="EMBL" id="FOVD01000002">
    <property type="protein sequence ID" value="SFN23046.1"/>
    <property type="molecule type" value="Genomic_DNA"/>
</dbReference>
<feature type="domain" description="Secretion system C-terminal sorting" evidence="5">
    <location>
        <begin position="804"/>
        <end position="870"/>
    </location>
</feature>
<dbReference type="InterPro" id="IPR032675">
    <property type="entry name" value="LRR_dom_sf"/>
</dbReference>
<evidence type="ECO:0000256" key="1">
    <source>
        <dbReference type="ARBA" id="ARBA00022614"/>
    </source>
</evidence>
<dbReference type="Pfam" id="PF18962">
    <property type="entry name" value="Por_Secre_tail"/>
    <property type="match status" value="1"/>
</dbReference>
<dbReference type="InterPro" id="IPR055353">
    <property type="entry name" value="DUF7619"/>
</dbReference>
<organism evidence="7 8">
    <name type="scientific">Chryseobacterium oleae</name>
    <dbReference type="NCBI Taxonomy" id="491207"/>
    <lineage>
        <taxon>Bacteria</taxon>
        <taxon>Pseudomonadati</taxon>
        <taxon>Bacteroidota</taxon>
        <taxon>Flavobacteriia</taxon>
        <taxon>Flavobacteriales</taxon>
        <taxon>Weeksellaceae</taxon>
        <taxon>Chryseobacterium group</taxon>
        <taxon>Chryseobacterium</taxon>
    </lineage>
</organism>
<dbReference type="OrthoDB" id="1110367at2"/>
<feature type="domain" description="DUF7619" evidence="6">
    <location>
        <begin position="654"/>
        <end position="785"/>
    </location>
</feature>
<evidence type="ECO:0000259" key="5">
    <source>
        <dbReference type="Pfam" id="PF18962"/>
    </source>
</evidence>
<dbReference type="InterPro" id="IPR050836">
    <property type="entry name" value="SDS22/Internalin_LRR"/>
</dbReference>
<name>A0A1I4XC11_CHROL</name>
<dbReference type="NCBIfam" id="TIGR01451">
    <property type="entry name" value="B_ant_repeat"/>
    <property type="match status" value="1"/>
</dbReference>
<feature type="signal peptide" evidence="4">
    <location>
        <begin position="1"/>
        <end position="20"/>
    </location>
</feature>
<keyword evidence="2 4" id="KW-0732">Signal</keyword>
<keyword evidence="8" id="KW-1185">Reference proteome</keyword>
<feature type="chain" id="PRO_5011722395" evidence="4">
    <location>
        <begin position="21"/>
        <end position="872"/>
    </location>
</feature>
<dbReference type="AlphaFoldDB" id="A0A1I4XC11"/>
<evidence type="ECO:0000313" key="8">
    <source>
        <dbReference type="Proteomes" id="UP000198769"/>
    </source>
</evidence>
<dbReference type="RefSeq" id="WP_090024051.1">
    <property type="nucleotide sequence ID" value="NZ_FOVD01000002.1"/>
</dbReference>
<dbReference type="InterPro" id="IPR026444">
    <property type="entry name" value="Secre_tail"/>
</dbReference>
<evidence type="ECO:0000256" key="3">
    <source>
        <dbReference type="ARBA" id="ARBA00022737"/>
    </source>
</evidence>
<keyword evidence="1" id="KW-0433">Leucine-rich repeat</keyword>
<keyword evidence="3" id="KW-0677">Repeat</keyword>
<dbReference type="Gene3D" id="3.80.10.10">
    <property type="entry name" value="Ribonuclease Inhibitor"/>
    <property type="match status" value="2"/>
</dbReference>
<dbReference type="Pfam" id="PF24595">
    <property type="entry name" value="DUF7619"/>
    <property type="match status" value="1"/>
</dbReference>
<evidence type="ECO:0000259" key="6">
    <source>
        <dbReference type="Pfam" id="PF24595"/>
    </source>
</evidence>